<keyword evidence="1" id="KW-0812">Transmembrane</keyword>
<keyword evidence="4" id="KW-1185">Reference proteome</keyword>
<sequence length="124" mass="13402">MEDTLVPIALFAIAPLIVWAVVAYRYKSKKAVMTVLEAMTNKGETISPATIYALGIRPRNRHADLRTGIILIALALAFFLFGGIIGEEDAIRGLSGIAMFPLLIGAAYVGLWVFIGRKASDPLL</sequence>
<feature type="transmembrane region" description="Helical" evidence="1">
    <location>
        <begin position="6"/>
        <end position="24"/>
    </location>
</feature>
<comment type="caution">
    <text evidence="3">The sequence shown here is derived from an EMBL/GenBank/DDBJ whole genome shotgun (WGS) entry which is preliminary data.</text>
</comment>
<keyword evidence="1" id="KW-0472">Membrane</keyword>
<keyword evidence="1" id="KW-1133">Transmembrane helix</keyword>
<evidence type="ECO:0000259" key="2">
    <source>
        <dbReference type="Pfam" id="PF19762"/>
    </source>
</evidence>
<accession>A0A918NHR9</accession>
<evidence type="ECO:0000313" key="4">
    <source>
        <dbReference type="Proteomes" id="UP000600865"/>
    </source>
</evidence>
<protein>
    <recommendedName>
        <fullName evidence="2">DUF6249 domain-containing protein</fullName>
    </recommendedName>
</protein>
<dbReference type="RefSeq" id="WP_189584485.1">
    <property type="nucleotide sequence ID" value="NZ_BMYV01000002.1"/>
</dbReference>
<proteinExistence type="predicted"/>
<gene>
    <name evidence="3" type="ORF">GCM10011309_17560</name>
</gene>
<dbReference type="Proteomes" id="UP000600865">
    <property type="component" value="Unassembled WGS sequence"/>
</dbReference>
<dbReference type="AlphaFoldDB" id="A0A918NHR9"/>
<evidence type="ECO:0000256" key="1">
    <source>
        <dbReference type="SAM" id="Phobius"/>
    </source>
</evidence>
<dbReference type="InterPro" id="IPR046216">
    <property type="entry name" value="DUF6249"/>
</dbReference>
<organism evidence="3 4">
    <name type="scientific">Litorimonas cladophorae</name>
    <dbReference type="NCBI Taxonomy" id="1220491"/>
    <lineage>
        <taxon>Bacteria</taxon>
        <taxon>Pseudomonadati</taxon>
        <taxon>Pseudomonadota</taxon>
        <taxon>Alphaproteobacteria</taxon>
        <taxon>Maricaulales</taxon>
        <taxon>Robiginitomaculaceae</taxon>
    </lineage>
</organism>
<reference evidence="3 4" key="1">
    <citation type="journal article" date="2014" name="Int. J. Syst. Evol. Microbiol.">
        <title>Complete genome sequence of Corynebacterium casei LMG S-19264T (=DSM 44701T), isolated from a smear-ripened cheese.</title>
        <authorList>
            <consortium name="US DOE Joint Genome Institute (JGI-PGF)"/>
            <person name="Walter F."/>
            <person name="Albersmeier A."/>
            <person name="Kalinowski J."/>
            <person name="Ruckert C."/>
        </authorList>
    </citation>
    <scope>NUCLEOTIDE SEQUENCE [LARGE SCALE GENOMIC DNA]</scope>
    <source>
        <strain evidence="3 4">KCTC 23968</strain>
    </source>
</reference>
<feature type="domain" description="DUF6249" evidence="2">
    <location>
        <begin position="6"/>
        <end position="112"/>
    </location>
</feature>
<feature type="transmembrane region" description="Helical" evidence="1">
    <location>
        <begin position="67"/>
        <end position="85"/>
    </location>
</feature>
<name>A0A918NHR9_9PROT</name>
<feature type="transmembrane region" description="Helical" evidence="1">
    <location>
        <begin position="97"/>
        <end position="115"/>
    </location>
</feature>
<dbReference type="Pfam" id="PF19762">
    <property type="entry name" value="DUF6249"/>
    <property type="match status" value="1"/>
</dbReference>
<dbReference type="EMBL" id="BMYV01000002">
    <property type="protein sequence ID" value="GGX68272.1"/>
    <property type="molecule type" value="Genomic_DNA"/>
</dbReference>
<evidence type="ECO:0000313" key="3">
    <source>
        <dbReference type="EMBL" id="GGX68272.1"/>
    </source>
</evidence>